<dbReference type="PROSITE" id="PS50110">
    <property type="entry name" value="RESPONSE_REGULATORY"/>
    <property type="match status" value="1"/>
</dbReference>
<dbReference type="InterPro" id="IPR000700">
    <property type="entry name" value="PAS-assoc_C"/>
</dbReference>
<dbReference type="SUPFAM" id="SSF55874">
    <property type="entry name" value="ATPase domain of HSP90 chaperone/DNA topoisomerase II/histidine kinase"/>
    <property type="match status" value="1"/>
</dbReference>
<dbReference type="SUPFAM" id="SSF52172">
    <property type="entry name" value="CheY-like"/>
    <property type="match status" value="1"/>
</dbReference>
<feature type="compositionally biased region" description="Basic and acidic residues" evidence="6">
    <location>
        <begin position="1"/>
        <end position="18"/>
    </location>
</feature>
<feature type="region of interest" description="Disordered" evidence="6">
    <location>
        <begin position="1"/>
        <end position="32"/>
    </location>
</feature>
<proteinExistence type="predicted"/>
<dbReference type="InterPro" id="IPR035965">
    <property type="entry name" value="PAS-like_dom_sf"/>
</dbReference>
<feature type="domain" description="Response regulatory" evidence="8">
    <location>
        <begin position="546"/>
        <end position="659"/>
    </location>
</feature>
<dbReference type="RefSeq" id="WP_132296450.1">
    <property type="nucleotide sequence ID" value="NZ_SKBM01000040.1"/>
</dbReference>
<feature type="domain" description="PAC" evidence="9">
    <location>
        <begin position="214"/>
        <end position="266"/>
    </location>
</feature>
<dbReference type="PROSITE" id="PS50113">
    <property type="entry name" value="PAC"/>
    <property type="match status" value="1"/>
</dbReference>
<evidence type="ECO:0000259" key="9">
    <source>
        <dbReference type="PROSITE" id="PS50113"/>
    </source>
</evidence>
<dbReference type="InterPro" id="IPR036097">
    <property type="entry name" value="HisK_dim/P_sf"/>
</dbReference>
<dbReference type="GO" id="GO:0000155">
    <property type="term" value="F:phosphorelay sensor kinase activity"/>
    <property type="evidence" value="ECO:0007669"/>
    <property type="project" value="InterPro"/>
</dbReference>
<name>A0A4R4D4E0_9PROT</name>
<dbReference type="SMART" id="SM00086">
    <property type="entry name" value="PAC"/>
    <property type="match status" value="1"/>
</dbReference>
<keyword evidence="5" id="KW-0175">Coiled coil</keyword>
<evidence type="ECO:0000259" key="7">
    <source>
        <dbReference type="PROSITE" id="PS50109"/>
    </source>
</evidence>
<feature type="compositionally biased region" description="Basic and acidic residues" evidence="6">
    <location>
        <begin position="61"/>
        <end position="74"/>
    </location>
</feature>
<dbReference type="Gene3D" id="1.10.287.130">
    <property type="match status" value="1"/>
</dbReference>
<keyword evidence="11" id="KW-1185">Reference proteome</keyword>
<dbReference type="PRINTS" id="PR00344">
    <property type="entry name" value="BCTRLSENSOR"/>
</dbReference>
<evidence type="ECO:0000256" key="3">
    <source>
        <dbReference type="ARBA" id="ARBA00022553"/>
    </source>
</evidence>
<dbReference type="InterPro" id="IPR005467">
    <property type="entry name" value="His_kinase_dom"/>
</dbReference>
<feature type="modified residue" description="4-aspartylphosphate" evidence="4">
    <location>
        <position position="596"/>
    </location>
</feature>
<dbReference type="Pfam" id="PF00512">
    <property type="entry name" value="HisKA"/>
    <property type="match status" value="1"/>
</dbReference>
<dbReference type="Gene3D" id="2.10.70.100">
    <property type="match status" value="1"/>
</dbReference>
<protein>
    <recommendedName>
        <fullName evidence="2">histidine kinase</fullName>
        <ecNumber evidence="2">2.7.13.3</ecNumber>
    </recommendedName>
</protein>
<dbReference type="InterPro" id="IPR003594">
    <property type="entry name" value="HATPase_dom"/>
</dbReference>
<comment type="catalytic activity">
    <reaction evidence="1">
        <text>ATP + protein L-histidine = ADP + protein N-phospho-L-histidine.</text>
        <dbReference type="EC" id="2.7.13.3"/>
    </reaction>
</comment>
<dbReference type="PANTHER" id="PTHR43065:SF49">
    <property type="entry name" value="HISTIDINE KINASE"/>
    <property type="match status" value="1"/>
</dbReference>
<accession>A0A4R4D4E0</accession>
<dbReference type="SMART" id="SM00448">
    <property type="entry name" value="REC"/>
    <property type="match status" value="1"/>
</dbReference>
<reference evidence="10 11" key="1">
    <citation type="submission" date="2019-03" db="EMBL/GenBank/DDBJ databases">
        <title>Paracraurococcus aquatilis NE82 genome sequence.</title>
        <authorList>
            <person name="Zhao Y."/>
            <person name="Du Z."/>
        </authorList>
    </citation>
    <scope>NUCLEOTIDE SEQUENCE [LARGE SCALE GENOMIC DNA]</scope>
    <source>
        <strain evidence="10 11">NE82</strain>
    </source>
</reference>
<comment type="caution">
    <text evidence="10">The sequence shown here is derived from an EMBL/GenBank/DDBJ whole genome shotgun (WGS) entry which is preliminary data.</text>
</comment>
<feature type="coiled-coil region" evidence="5">
    <location>
        <begin position="86"/>
        <end position="141"/>
    </location>
</feature>
<dbReference type="InterPro" id="IPR036890">
    <property type="entry name" value="HATPase_C_sf"/>
</dbReference>
<dbReference type="Pfam" id="PF02518">
    <property type="entry name" value="HATPase_c"/>
    <property type="match status" value="1"/>
</dbReference>
<dbReference type="InterPro" id="IPR000014">
    <property type="entry name" value="PAS"/>
</dbReference>
<dbReference type="InterPro" id="IPR011006">
    <property type="entry name" value="CheY-like_superfamily"/>
</dbReference>
<dbReference type="Proteomes" id="UP000295023">
    <property type="component" value="Unassembled WGS sequence"/>
</dbReference>
<gene>
    <name evidence="10" type="ORF">EXY23_24875</name>
</gene>
<evidence type="ECO:0000256" key="1">
    <source>
        <dbReference type="ARBA" id="ARBA00000085"/>
    </source>
</evidence>
<dbReference type="Gene3D" id="3.30.450.20">
    <property type="entry name" value="PAS domain"/>
    <property type="match status" value="1"/>
</dbReference>
<dbReference type="SMART" id="SM00387">
    <property type="entry name" value="HATPase_c"/>
    <property type="match status" value="1"/>
</dbReference>
<feature type="domain" description="Histidine kinase" evidence="7">
    <location>
        <begin position="304"/>
        <end position="523"/>
    </location>
</feature>
<dbReference type="Gene3D" id="3.40.50.2300">
    <property type="match status" value="1"/>
</dbReference>
<evidence type="ECO:0000256" key="2">
    <source>
        <dbReference type="ARBA" id="ARBA00012438"/>
    </source>
</evidence>
<dbReference type="PANTHER" id="PTHR43065">
    <property type="entry name" value="SENSOR HISTIDINE KINASE"/>
    <property type="match status" value="1"/>
</dbReference>
<dbReference type="SMART" id="SM00388">
    <property type="entry name" value="HisKA"/>
    <property type="match status" value="1"/>
</dbReference>
<organism evidence="10 11">
    <name type="scientific">Roseicella aquatilis</name>
    <dbReference type="NCBI Taxonomy" id="2527868"/>
    <lineage>
        <taxon>Bacteria</taxon>
        <taxon>Pseudomonadati</taxon>
        <taxon>Pseudomonadota</taxon>
        <taxon>Alphaproteobacteria</taxon>
        <taxon>Acetobacterales</taxon>
        <taxon>Roseomonadaceae</taxon>
        <taxon>Roseicella</taxon>
    </lineage>
</organism>
<evidence type="ECO:0000256" key="6">
    <source>
        <dbReference type="SAM" id="MobiDB-lite"/>
    </source>
</evidence>
<evidence type="ECO:0000256" key="4">
    <source>
        <dbReference type="PROSITE-ProRule" id="PRU00169"/>
    </source>
</evidence>
<dbReference type="Gene3D" id="3.30.565.10">
    <property type="entry name" value="Histidine kinase-like ATPase, C-terminal domain"/>
    <property type="match status" value="1"/>
</dbReference>
<dbReference type="InterPro" id="IPR001789">
    <property type="entry name" value="Sig_transdc_resp-reg_receiver"/>
</dbReference>
<dbReference type="InterPro" id="IPR004358">
    <property type="entry name" value="Sig_transdc_His_kin-like_C"/>
</dbReference>
<dbReference type="EC" id="2.7.13.3" evidence="2"/>
<dbReference type="Pfam" id="PF08447">
    <property type="entry name" value="PAS_3"/>
    <property type="match status" value="1"/>
</dbReference>
<sequence length="672" mass="73252">MREGGPDGARQTDRTRIEDESEQWRAAAREETDALRAERDRLREELAHRTVQLRQAEARLREHPHAREPAREALPRACRPAPPPTAEELHVAVEALQAVAAELKQANAALIEANAALEQRVAARTEALARLDRQLRDSEERLGLTQHYAGAGTWDWDIKAGRITWSEEYCDLYGIAPGSVTPSYDAWIASVAPVDRAVAEAALQDCLRRRDPDFRVEYRIHHPQRGERWLAGRGRLVCDERGEPVRLIGLNIDITDRRRAELAIAAVNESLRREVEQEARAREAAQARLFQTLKLEALGQLTGGVAHDFNNLLAVITNGVALLRRGADPPRRERLLDAMDQAAHRGADLTRRLLSFARRQALRPEPLDLGAWLEDMRELLARTLRGDIAIEIEVPAGLWPARVDAAELELTLLNLGVNARDAMPRGGRLRLSAGNLWLDALTDPDRLGGAFVRLCVEDTGTGMPPEVLARVFEPFFSTKDVGQGTGLGLAQVYGFARQSGGAARIASRPGEGTRVTLLLPRAEAAPGAAAGPLPEAPPAEQRAPLRLLLVEDDEAVAELTAEMLRQLGHAVSRVASAPAALRVLADGLDVELVLTDVVMGGGEDGLDLARRLRQQRPGLPVLLTSGYGGVPARVAAAGLPLLRKPYSPEELRRALLAACEAGGGREAGPERA</sequence>
<dbReference type="Pfam" id="PF00072">
    <property type="entry name" value="Response_reg"/>
    <property type="match status" value="1"/>
</dbReference>
<dbReference type="SUPFAM" id="SSF47384">
    <property type="entry name" value="Homodimeric domain of signal transducing histidine kinase"/>
    <property type="match status" value="1"/>
</dbReference>
<dbReference type="SUPFAM" id="SSF55785">
    <property type="entry name" value="PYP-like sensor domain (PAS domain)"/>
    <property type="match status" value="1"/>
</dbReference>
<dbReference type="InterPro" id="IPR003661">
    <property type="entry name" value="HisK_dim/P_dom"/>
</dbReference>
<dbReference type="InterPro" id="IPR001610">
    <property type="entry name" value="PAC"/>
</dbReference>
<dbReference type="EMBL" id="SKBM01000040">
    <property type="protein sequence ID" value="TCZ53361.1"/>
    <property type="molecule type" value="Genomic_DNA"/>
</dbReference>
<evidence type="ECO:0000259" key="8">
    <source>
        <dbReference type="PROSITE" id="PS50110"/>
    </source>
</evidence>
<evidence type="ECO:0000313" key="11">
    <source>
        <dbReference type="Proteomes" id="UP000295023"/>
    </source>
</evidence>
<evidence type="ECO:0000256" key="5">
    <source>
        <dbReference type="SAM" id="Coils"/>
    </source>
</evidence>
<dbReference type="PROSITE" id="PS50109">
    <property type="entry name" value="HIS_KIN"/>
    <property type="match status" value="1"/>
</dbReference>
<dbReference type="AlphaFoldDB" id="A0A4R4D4E0"/>
<dbReference type="CDD" id="cd00130">
    <property type="entry name" value="PAS"/>
    <property type="match status" value="1"/>
</dbReference>
<dbReference type="InterPro" id="IPR013655">
    <property type="entry name" value="PAS_fold_3"/>
</dbReference>
<keyword evidence="3 4" id="KW-0597">Phosphoprotein</keyword>
<feature type="region of interest" description="Disordered" evidence="6">
    <location>
        <begin position="61"/>
        <end position="83"/>
    </location>
</feature>
<evidence type="ECO:0000313" key="10">
    <source>
        <dbReference type="EMBL" id="TCZ53361.1"/>
    </source>
</evidence>
<dbReference type="OrthoDB" id="7284568at2"/>